<dbReference type="GO" id="GO:0051453">
    <property type="term" value="P:regulation of intracellular pH"/>
    <property type="evidence" value="ECO:0007669"/>
    <property type="project" value="TreeGrafter"/>
</dbReference>
<dbReference type="Gene3D" id="6.10.140.1330">
    <property type="match status" value="1"/>
</dbReference>
<keyword evidence="4 13" id="KW-1133">Transmembrane helix</keyword>
<comment type="subcellular location">
    <subcellularLocation>
        <location evidence="1">Membrane</location>
        <topology evidence="1">Multi-pass membrane protein</topology>
    </subcellularLocation>
</comment>
<keyword evidence="7 13" id="KW-0472">Membrane</keyword>
<comment type="catalytic activity">
    <reaction evidence="10">
        <text>K(+)(in) + H(+)(out) = K(+)(out) + H(+)(in)</text>
        <dbReference type="Rhea" id="RHEA:29467"/>
        <dbReference type="ChEBI" id="CHEBI:15378"/>
        <dbReference type="ChEBI" id="CHEBI:29103"/>
    </reaction>
</comment>
<dbReference type="Proteomes" id="UP001255856">
    <property type="component" value="Unassembled WGS sequence"/>
</dbReference>
<reference evidence="15" key="1">
    <citation type="submission" date="2021-01" db="EMBL/GenBank/DDBJ databases">
        <authorList>
            <person name="Eckstrom K.M.E."/>
        </authorList>
    </citation>
    <scope>NUCLEOTIDE SEQUENCE</scope>
    <source>
        <strain evidence="15">UVCC 0001</strain>
    </source>
</reference>
<dbReference type="GO" id="GO:0005886">
    <property type="term" value="C:plasma membrane"/>
    <property type="evidence" value="ECO:0007669"/>
    <property type="project" value="TreeGrafter"/>
</dbReference>
<feature type="transmembrane region" description="Helical" evidence="13">
    <location>
        <begin position="677"/>
        <end position="696"/>
    </location>
</feature>
<keyword evidence="6 11" id="KW-0406">Ion transport</keyword>
<evidence type="ECO:0000256" key="10">
    <source>
        <dbReference type="ARBA" id="ARBA00047912"/>
    </source>
</evidence>
<evidence type="ECO:0000256" key="5">
    <source>
        <dbReference type="ARBA" id="ARBA00023053"/>
    </source>
</evidence>
<dbReference type="PRINTS" id="PR01084">
    <property type="entry name" value="NAHEXCHNGR"/>
</dbReference>
<keyword evidence="8 11" id="KW-0739">Sodium transport</keyword>
<keyword evidence="2 11" id="KW-0813">Transport</keyword>
<dbReference type="GO" id="GO:0098719">
    <property type="term" value="P:sodium ion import across plasma membrane"/>
    <property type="evidence" value="ECO:0007669"/>
    <property type="project" value="TreeGrafter"/>
</dbReference>
<feature type="transmembrane region" description="Helical" evidence="13">
    <location>
        <begin position="402"/>
        <end position="422"/>
    </location>
</feature>
<dbReference type="GO" id="GO:0015386">
    <property type="term" value="F:potassium:proton antiporter activity"/>
    <property type="evidence" value="ECO:0007669"/>
    <property type="project" value="TreeGrafter"/>
</dbReference>
<feature type="transmembrane region" description="Helical" evidence="13">
    <location>
        <begin position="298"/>
        <end position="316"/>
    </location>
</feature>
<evidence type="ECO:0000256" key="8">
    <source>
        <dbReference type="ARBA" id="ARBA00023201"/>
    </source>
</evidence>
<evidence type="ECO:0000259" key="14">
    <source>
        <dbReference type="Pfam" id="PF00999"/>
    </source>
</evidence>
<keyword evidence="3 11" id="KW-0812">Transmembrane</keyword>
<keyword evidence="16" id="KW-1185">Reference proteome</keyword>
<feature type="transmembrane region" description="Helical" evidence="13">
    <location>
        <begin position="782"/>
        <end position="805"/>
    </location>
</feature>
<feature type="domain" description="Cation/H+ exchanger transmembrane" evidence="14">
    <location>
        <begin position="25"/>
        <end position="423"/>
    </location>
</feature>
<dbReference type="PANTHER" id="PTHR10110">
    <property type="entry name" value="SODIUM/HYDROGEN EXCHANGER"/>
    <property type="match status" value="1"/>
</dbReference>
<evidence type="ECO:0000256" key="9">
    <source>
        <dbReference type="ARBA" id="ARBA00047524"/>
    </source>
</evidence>
<evidence type="ECO:0000256" key="7">
    <source>
        <dbReference type="ARBA" id="ARBA00023136"/>
    </source>
</evidence>
<accession>A0AAD9IFT0</accession>
<dbReference type="Pfam" id="PF00999">
    <property type="entry name" value="Na_H_Exchanger"/>
    <property type="match status" value="1"/>
</dbReference>
<feature type="region of interest" description="Disordered" evidence="12">
    <location>
        <begin position="630"/>
        <end position="656"/>
    </location>
</feature>
<dbReference type="EMBL" id="JASFZW010000010">
    <property type="protein sequence ID" value="KAK2076329.1"/>
    <property type="molecule type" value="Genomic_DNA"/>
</dbReference>
<evidence type="ECO:0000313" key="16">
    <source>
        <dbReference type="Proteomes" id="UP001255856"/>
    </source>
</evidence>
<protein>
    <recommendedName>
        <fullName evidence="11">Sodium/hydrogen exchanger</fullName>
    </recommendedName>
</protein>
<gene>
    <name evidence="15" type="ORF">QBZ16_000853</name>
</gene>
<feature type="transmembrane region" description="Helical" evidence="13">
    <location>
        <begin position="102"/>
        <end position="130"/>
    </location>
</feature>
<feature type="region of interest" description="Disordered" evidence="12">
    <location>
        <begin position="580"/>
        <end position="603"/>
    </location>
</feature>
<feature type="region of interest" description="Disordered" evidence="12">
    <location>
        <begin position="498"/>
        <end position="526"/>
    </location>
</feature>
<dbReference type="PANTHER" id="PTHR10110:SF187">
    <property type="entry name" value="SODIUM_HYDROGEN EXCHANGER"/>
    <property type="match status" value="1"/>
</dbReference>
<comment type="caution">
    <text evidence="15">The sequence shown here is derived from an EMBL/GenBank/DDBJ whole genome shotgun (WGS) entry which is preliminary data.</text>
</comment>
<evidence type="ECO:0000256" key="2">
    <source>
        <dbReference type="ARBA" id="ARBA00022448"/>
    </source>
</evidence>
<dbReference type="AlphaFoldDB" id="A0AAD9IFT0"/>
<evidence type="ECO:0000256" key="13">
    <source>
        <dbReference type="SAM" id="Phobius"/>
    </source>
</evidence>
<evidence type="ECO:0000256" key="4">
    <source>
        <dbReference type="ARBA" id="ARBA00022989"/>
    </source>
</evidence>
<feature type="transmembrane region" description="Helical" evidence="13">
    <location>
        <begin position="204"/>
        <end position="226"/>
    </location>
</feature>
<proteinExistence type="inferred from homology"/>
<feature type="transmembrane region" description="Helical" evidence="13">
    <location>
        <begin position="73"/>
        <end position="90"/>
    </location>
</feature>
<feature type="transmembrane region" description="Helical" evidence="13">
    <location>
        <begin position="40"/>
        <end position="61"/>
    </location>
</feature>
<feature type="transmembrane region" description="Helical" evidence="13">
    <location>
        <begin position="733"/>
        <end position="752"/>
    </location>
</feature>
<comment type="similarity">
    <text evidence="11">Belongs to the monovalent cation:proton antiporter 1 (CPA1) transporter (TC 2.A.36) family.</text>
</comment>
<dbReference type="InterPro" id="IPR006153">
    <property type="entry name" value="Cation/H_exchanger_TM"/>
</dbReference>
<evidence type="ECO:0000256" key="12">
    <source>
        <dbReference type="SAM" id="MobiDB-lite"/>
    </source>
</evidence>
<dbReference type="InterPro" id="IPR004709">
    <property type="entry name" value="NaH_exchanger"/>
</dbReference>
<feature type="transmembrane region" description="Helical" evidence="13">
    <location>
        <begin position="364"/>
        <end position="382"/>
    </location>
</feature>
<evidence type="ECO:0000313" key="15">
    <source>
        <dbReference type="EMBL" id="KAK2076329.1"/>
    </source>
</evidence>
<feature type="transmembrane region" description="Helical" evidence="13">
    <location>
        <begin position="255"/>
        <end position="277"/>
    </location>
</feature>
<organism evidence="15 16">
    <name type="scientific">Prototheca wickerhamii</name>
    <dbReference type="NCBI Taxonomy" id="3111"/>
    <lineage>
        <taxon>Eukaryota</taxon>
        <taxon>Viridiplantae</taxon>
        <taxon>Chlorophyta</taxon>
        <taxon>core chlorophytes</taxon>
        <taxon>Trebouxiophyceae</taxon>
        <taxon>Chlorellales</taxon>
        <taxon>Chlorellaceae</taxon>
        <taxon>Prototheca</taxon>
    </lineage>
</organism>
<dbReference type="NCBIfam" id="TIGR00840">
    <property type="entry name" value="b_cpa1"/>
    <property type="match status" value="1"/>
</dbReference>
<keyword evidence="5" id="KW-0915">Sodium</keyword>
<dbReference type="GO" id="GO:0015385">
    <property type="term" value="F:sodium:proton antiporter activity"/>
    <property type="evidence" value="ECO:0007669"/>
    <property type="project" value="InterPro"/>
</dbReference>
<feature type="transmembrane region" description="Helical" evidence="13">
    <location>
        <begin position="16"/>
        <end position="33"/>
    </location>
</feature>
<sequence length="823" mass="88351">MDTELLEQESYATEEITALWLLLIVVIVVTYLIQRHHWTWIPPASCAMLIGIAAGVLSRLGGLAAPMRFSPEVFFYALLPPIVFAAGFTLKKRQFFRNLGPILMYAVVGTFISSIVFGLFTYLLVLIGVVRVSNLAGAPLVECLMYGSAISSIDPVATLAVLSDTEVPSLLYNLVFGESVLNDATAIVLFRSLERFYDRPHGRFSFLGVGSLFIGIATALAAAFLLKRLERPGDGRGGHVDGTLYEIAIVVMSSYLAYLLAEMAGMTGIVALFFTGICHAHYSYYNVHRDARITLRKLTEFAAFACEMFVMAYLGLQVATMQHKMDLGLLVTGVPLAVLSRAANVFPCSALLNQTLQHKLPRNLQLMLWAVGLRGAVAYGLVVNLPRADSPGSHGIPAIETATLFIVVVSTLLLGSATSPLLEALELAGKDDEALLQQGLPSEATLGTPVHGGAAIETKLRSWAHEKFKELDDQILKPLFGGQPDRVESWVLDARQPGAFRRDDEGDGGLSWEPSEHGGSADSRTELSVSARLRAPPQRDVDANAEPFAWRDERDPGHETLTLEAHKHGGVFAAAAAMGRPASPTCPRGASGSKSEGTDETLEPVPAVFVQREGPEGSNPSADVTLAASGSYQEECRGRSKPPAVPSRRRALNADRGDSFGGQAAKMLAVARKRWKLFVGMGVVEALGSVLGFYGGSKLPVDSILKETLFRESQAELQGQHLDLFVVNSFGSLAQALCILALLPAFCCLQGLPLRQLPAYAAQGCRALLGCSRAATGPGAPLYPFSAMISIIPFAIFAFTGLALYNAPLLLQTVVHWAADEAA</sequence>
<feature type="transmembrane region" description="Helical" evidence="13">
    <location>
        <begin position="328"/>
        <end position="352"/>
    </location>
</feature>
<name>A0AAD9IFT0_PROWI</name>
<dbReference type="InterPro" id="IPR018422">
    <property type="entry name" value="Cation/H_exchanger_CPA1"/>
</dbReference>
<comment type="catalytic activity">
    <reaction evidence="9">
        <text>Na(+)(in) + H(+)(out) = Na(+)(out) + H(+)(in)</text>
        <dbReference type="Rhea" id="RHEA:29419"/>
        <dbReference type="ChEBI" id="CHEBI:15378"/>
        <dbReference type="ChEBI" id="CHEBI:29101"/>
    </reaction>
</comment>
<evidence type="ECO:0000256" key="1">
    <source>
        <dbReference type="ARBA" id="ARBA00004141"/>
    </source>
</evidence>
<evidence type="ECO:0000256" key="11">
    <source>
        <dbReference type="RuleBase" id="RU003722"/>
    </source>
</evidence>
<evidence type="ECO:0000256" key="3">
    <source>
        <dbReference type="ARBA" id="ARBA00022692"/>
    </source>
</evidence>
<keyword evidence="11" id="KW-0050">Antiport</keyword>
<evidence type="ECO:0000256" key="6">
    <source>
        <dbReference type="ARBA" id="ARBA00023065"/>
    </source>
</evidence>